<evidence type="ECO:0000313" key="6">
    <source>
        <dbReference type="EMBL" id="CAJ1936251.1"/>
    </source>
</evidence>
<dbReference type="Pfam" id="PF00560">
    <property type="entry name" value="LRR_1"/>
    <property type="match status" value="2"/>
</dbReference>
<keyword evidence="5" id="KW-0472">Membrane</keyword>
<reference evidence="6" key="1">
    <citation type="submission" date="2023-08" db="EMBL/GenBank/DDBJ databases">
        <authorList>
            <person name="Audoor S."/>
            <person name="Bilcke G."/>
        </authorList>
    </citation>
    <scope>NUCLEOTIDE SEQUENCE</scope>
</reference>
<dbReference type="FunFam" id="3.80.10.10:FF:000041">
    <property type="entry name" value="LRR receptor-like serine/threonine-protein kinase ERECTA"/>
    <property type="match status" value="1"/>
</dbReference>
<keyword evidence="2" id="KW-0732">Signal</keyword>
<evidence type="ECO:0000256" key="4">
    <source>
        <dbReference type="SAM" id="MobiDB-lite"/>
    </source>
</evidence>
<dbReference type="InterPro" id="IPR032675">
    <property type="entry name" value="LRR_dom_sf"/>
</dbReference>
<organism evidence="6 7">
    <name type="scientific">Cylindrotheca closterium</name>
    <dbReference type="NCBI Taxonomy" id="2856"/>
    <lineage>
        <taxon>Eukaryota</taxon>
        <taxon>Sar</taxon>
        <taxon>Stramenopiles</taxon>
        <taxon>Ochrophyta</taxon>
        <taxon>Bacillariophyta</taxon>
        <taxon>Bacillariophyceae</taxon>
        <taxon>Bacillariophycidae</taxon>
        <taxon>Bacillariales</taxon>
        <taxon>Bacillariaceae</taxon>
        <taxon>Cylindrotheca</taxon>
    </lineage>
</organism>
<evidence type="ECO:0000256" key="1">
    <source>
        <dbReference type="ARBA" id="ARBA00022614"/>
    </source>
</evidence>
<keyword evidence="7" id="KW-1185">Reference proteome</keyword>
<evidence type="ECO:0000256" key="5">
    <source>
        <dbReference type="SAM" id="Phobius"/>
    </source>
</evidence>
<feature type="transmembrane region" description="Helical" evidence="5">
    <location>
        <begin position="64"/>
        <end position="87"/>
    </location>
</feature>
<dbReference type="AlphaFoldDB" id="A0AAD2CM54"/>
<keyword evidence="5" id="KW-0812">Transmembrane</keyword>
<dbReference type="Proteomes" id="UP001295423">
    <property type="component" value="Unassembled WGS sequence"/>
</dbReference>
<name>A0AAD2CM54_9STRA</name>
<feature type="region of interest" description="Disordered" evidence="4">
    <location>
        <begin position="27"/>
        <end position="48"/>
    </location>
</feature>
<dbReference type="InterPro" id="IPR001611">
    <property type="entry name" value="Leu-rich_rpt"/>
</dbReference>
<evidence type="ECO:0000313" key="7">
    <source>
        <dbReference type="Proteomes" id="UP001295423"/>
    </source>
</evidence>
<accession>A0AAD2CM54</accession>
<evidence type="ECO:0008006" key="8">
    <source>
        <dbReference type="Google" id="ProtNLM"/>
    </source>
</evidence>
<dbReference type="EMBL" id="CAKOGP040000557">
    <property type="protein sequence ID" value="CAJ1936251.1"/>
    <property type="molecule type" value="Genomic_DNA"/>
</dbReference>
<evidence type="ECO:0000256" key="3">
    <source>
        <dbReference type="ARBA" id="ARBA00022737"/>
    </source>
</evidence>
<comment type="caution">
    <text evidence="6">The sequence shown here is derived from an EMBL/GenBank/DDBJ whole genome shotgun (WGS) entry which is preliminary data.</text>
</comment>
<gene>
    <name evidence="6" type="ORF">CYCCA115_LOCUS5098</name>
</gene>
<dbReference type="Gene3D" id="3.80.10.10">
    <property type="entry name" value="Ribonuclease Inhibitor"/>
    <property type="match status" value="1"/>
</dbReference>
<protein>
    <recommendedName>
        <fullName evidence="8">Leucine-rich repeat-containing N-terminal plant-type domain-containing protein</fullName>
    </recommendedName>
</protein>
<dbReference type="PANTHER" id="PTHR47988">
    <property type="entry name" value="SOMATIC EMBRYOGENESIS RECEPTOR KINASE 1"/>
    <property type="match status" value="1"/>
</dbReference>
<keyword evidence="1" id="KW-0433">Leucine-rich repeat</keyword>
<keyword evidence="5" id="KW-1133">Transmembrane helix</keyword>
<proteinExistence type="predicted"/>
<evidence type="ECO:0000256" key="2">
    <source>
        <dbReference type="ARBA" id="ARBA00022729"/>
    </source>
</evidence>
<keyword evidence="3" id="KW-0677">Repeat</keyword>
<dbReference type="SUPFAM" id="SSF52058">
    <property type="entry name" value="L domain-like"/>
    <property type="match status" value="1"/>
</dbReference>
<sequence>MSTAIDNNHVQDPLEDILKLTEAGEDPTEFRDEGANVPVNPQKNPRFRDMEETGGWGELQRKEIYGLLVCGTLIVISVAAILSWISFSTAKESEVSRERAKLDAILGILQERNHSFIEMPSDISFYGNVADDESSPAYHRAMKWFLSDTYDLRNEFFLRFVLSSLYFDLGGEAWKNTTNWLTGVKTCDWFGVECDLGNKQHFQGLNLDNNNLVGTLPSIIGMLGNVSNIWLSDNQLSGTIPGTAFAKLSKLAVLFLDNNRLSGMVPESLSNLGILYVQENNLTGPWPFCRLVSNETKKYERYGFDCDKITCSEECCEDMSCYKSFGARNQ</sequence>